<dbReference type="AlphaFoldDB" id="A0A7J6WAE1"/>
<accession>A0A7J6WAE1</accession>
<keyword evidence="3" id="KW-1185">Reference proteome</keyword>
<reference evidence="2 3" key="1">
    <citation type="submission" date="2020-06" db="EMBL/GenBank/DDBJ databases">
        <title>Transcriptomic and genomic resources for Thalictrum thalictroides and T. hernandezii: Facilitating candidate gene discovery in an emerging model plant lineage.</title>
        <authorList>
            <person name="Arias T."/>
            <person name="Riano-Pachon D.M."/>
            <person name="Di Stilio V.S."/>
        </authorList>
    </citation>
    <scope>NUCLEOTIDE SEQUENCE [LARGE SCALE GENOMIC DNA]</scope>
    <source>
        <strain evidence="3">cv. WT478/WT964</strain>
        <tissue evidence="2">Leaves</tissue>
    </source>
</reference>
<dbReference type="OrthoDB" id="1748554at2759"/>
<dbReference type="InterPro" id="IPR026960">
    <property type="entry name" value="RVT-Znf"/>
</dbReference>
<protein>
    <submittedName>
        <fullName evidence="2">Zf-rvt domain-containing protein</fullName>
    </submittedName>
</protein>
<organism evidence="2 3">
    <name type="scientific">Thalictrum thalictroides</name>
    <name type="common">Rue-anemone</name>
    <name type="synonym">Anemone thalictroides</name>
    <dbReference type="NCBI Taxonomy" id="46969"/>
    <lineage>
        <taxon>Eukaryota</taxon>
        <taxon>Viridiplantae</taxon>
        <taxon>Streptophyta</taxon>
        <taxon>Embryophyta</taxon>
        <taxon>Tracheophyta</taxon>
        <taxon>Spermatophyta</taxon>
        <taxon>Magnoliopsida</taxon>
        <taxon>Ranunculales</taxon>
        <taxon>Ranunculaceae</taxon>
        <taxon>Thalictroideae</taxon>
        <taxon>Thalictrum</taxon>
    </lineage>
</organism>
<proteinExistence type="predicted"/>
<comment type="caution">
    <text evidence="2">The sequence shown here is derived from an EMBL/GenBank/DDBJ whole genome shotgun (WGS) entry which is preliminary data.</text>
</comment>
<dbReference type="Proteomes" id="UP000554482">
    <property type="component" value="Unassembled WGS sequence"/>
</dbReference>
<name>A0A7J6WAE1_THATH</name>
<feature type="domain" description="Reverse transcriptase zinc-binding" evidence="1">
    <location>
        <begin position="115"/>
        <end position="199"/>
    </location>
</feature>
<gene>
    <name evidence="2" type="ORF">FRX31_017068</name>
</gene>
<sequence length="211" mass="24846">MKIPNDCSWAWRNILQSRETALQHLLHSIADGVETLIWHDPWCRSGLLCFNEEARLLLQVPEDATVNLLIENGKWNNVIDEMPDCPLKQEILNIEINNLLENDRVIWMPSSNGNFTSKSAYEALRKKKDRVNWHRLVWGKMVQPRQSFTCWQLFTGSLPTQDILRRRRIISESECIFCKASRENSIHLFFYCPFSKKIWASVKHEIGLRHE</sequence>
<evidence type="ECO:0000259" key="1">
    <source>
        <dbReference type="Pfam" id="PF13966"/>
    </source>
</evidence>
<dbReference type="Pfam" id="PF13966">
    <property type="entry name" value="zf-RVT"/>
    <property type="match status" value="1"/>
</dbReference>
<evidence type="ECO:0000313" key="2">
    <source>
        <dbReference type="EMBL" id="KAF5193345.1"/>
    </source>
</evidence>
<dbReference type="EMBL" id="JABWDY010020155">
    <property type="protein sequence ID" value="KAF5193345.1"/>
    <property type="molecule type" value="Genomic_DNA"/>
</dbReference>
<evidence type="ECO:0000313" key="3">
    <source>
        <dbReference type="Proteomes" id="UP000554482"/>
    </source>
</evidence>
<feature type="non-terminal residue" evidence="2">
    <location>
        <position position="211"/>
    </location>
</feature>